<evidence type="ECO:0000256" key="1">
    <source>
        <dbReference type="ARBA" id="ARBA00001931"/>
    </source>
</evidence>
<comment type="cofactor">
    <cofactor evidence="1">
        <name>pyrroloquinoline quinone</name>
        <dbReference type="ChEBI" id="CHEBI:58442"/>
    </cofactor>
</comment>
<dbReference type="InterPro" id="IPR018391">
    <property type="entry name" value="PQQ_b-propeller_rpt"/>
</dbReference>
<evidence type="ECO:0000256" key="3">
    <source>
        <dbReference type="ARBA" id="ARBA00023002"/>
    </source>
</evidence>
<dbReference type="Pfam" id="PF13360">
    <property type="entry name" value="PQQ_2"/>
    <property type="match status" value="1"/>
</dbReference>
<dbReference type="PANTHER" id="PTHR32303:SF10">
    <property type="entry name" value="OUTER MEMBRANE PROTEIN ASSEMBLY FACTOR BAMB"/>
    <property type="match status" value="1"/>
</dbReference>
<dbReference type="SMART" id="SM00564">
    <property type="entry name" value="PQQ"/>
    <property type="match status" value="1"/>
</dbReference>
<name>A0A396GUH8_MEDTR</name>
<dbReference type="AlphaFoldDB" id="A0A396GUH8"/>
<comment type="caution">
    <text evidence="5">The sequence shown here is derived from an EMBL/GenBank/DDBJ whole genome shotgun (WGS) entry which is preliminary data.</text>
</comment>
<evidence type="ECO:0000313" key="5">
    <source>
        <dbReference type="EMBL" id="RHN44213.1"/>
    </source>
</evidence>
<protein>
    <submittedName>
        <fullName evidence="5">Putative quinoprotein alcohol dehydrogenase-like superfamily</fullName>
    </submittedName>
</protein>
<dbReference type="PANTHER" id="PTHR32303">
    <property type="entry name" value="QUINOPROTEIN ALCOHOL DEHYDROGENASE (CYTOCHROME C)"/>
    <property type="match status" value="1"/>
</dbReference>
<feature type="domain" description="Pyrrolo-quinoline quinone repeat" evidence="4">
    <location>
        <begin position="9"/>
        <end position="86"/>
    </location>
</feature>
<dbReference type="SUPFAM" id="SSF50998">
    <property type="entry name" value="Quinoprotein alcohol dehydrogenase-like"/>
    <property type="match status" value="1"/>
</dbReference>
<keyword evidence="3" id="KW-0560">Oxidoreductase</keyword>
<evidence type="ECO:0000313" key="6">
    <source>
        <dbReference type="Proteomes" id="UP000265566"/>
    </source>
</evidence>
<dbReference type="InterPro" id="IPR011047">
    <property type="entry name" value="Quinoprotein_ADH-like_sf"/>
</dbReference>
<evidence type="ECO:0000259" key="4">
    <source>
        <dbReference type="Pfam" id="PF13360"/>
    </source>
</evidence>
<comment type="similarity">
    <text evidence="2">Belongs to the bacterial PQQ dehydrogenase family.</text>
</comment>
<sequence length="109" mass="11461">MNTTSGGWVGMDAMNGEIIWTTANPSNNSANGPVSVANEVVFAGSMDRLGHIYALNAKNGKIVWSYETGANVYGGMSISDGCIYVGHGYNVSLGYPRRIGGTSLFAFCV</sequence>
<accession>A0A396GUH8</accession>
<proteinExistence type="inferred from homology"/>
<reference evidence="6" key="1">
    <citation type="journal article" date="2018" name="Nat. Plants">
        <title>Whole-genome landscape of Medicago truncatula symbiotic genes.</title>
        <authorList>
            <person name="Pecrix Y."/>
            <person name="Staton S.E."/>
            <person name="Sallet E."/>
            <person name="Lelandais-Briere C."/>
            <person name="Moreau S."/>
            <person name="Carrere S."/>
            <person name="Blein T."/>
            <person name="Jardinaud M.F."/>
            <person name="Latrasse D."/>
            <person name="Zouine M."/>
            <person name="Zahm M."/>
            <person name="Kreplak J."/>
            <person name="Mayjonade B."/>
            <person name="Satge C."/>
            <person name="Perez M."/>
            <person name="Cauet S."/>
            <person name="Marande W."/>
            <person name="Chantry-Darmon C."/>
            <person name="Lopez-Roques C."/>
            <person name="Bouchez O."/>
            <person name="Berard A."/>
            <person name="Debelle F."/>
            <person name="Munos S."/>
            <person name="Bendahmane A."/>
            <person name="Berges H."/>
            <person name="Niebel A."/>
            <person name="Buitink J."/>
            <person name="Frugier F."/>
            <person name="Benhamed M."/>
            <person name="Crespi M."/>
            <person name="Gouzy J."/>
            <person name="Gamas P."/>
        </authorList>
    </citation>
    <scope>NUCLEOTIDE SEQUENCE [LARGE SCALE GENOMIC DNA]</scope>
    <source>
        <strain evidence="6">cv. Jemalong A17</strain>
    </source>
</reference>
<dbReference type="Proteomes" id="UP000265566">
    <property type="component" value="Chromosome 7"/>
</dbReference>
<dbReference type="GO" id="GO:0016491">
    <property type="term" value="F:oxidoreductase activity"/>
    <property type="evidence" value="ECO:0007669"/>
    <property type="project" value="UniProtKB-KW"/>
</dbReference>
<dbReference type="InterPro" id="IPR002372">
    <property type="entry name" value="PQQ_rpt_dom"/>
</dbReference>
<gene>
    <name evidence="5" type="ORF">MtrunA17_Chr7g0216921</name>
</gene>
<dbReference type="Gramene" id="rna38303">
    <property type="protein sequence ID" value="RHN44213.1"/>
    <property type="gene ID" value="gene38303"/>
</dbReference>
<dbReference type="InterPro" id="IPR015943">
    <property type="entry name" value="WD40/YVTN_repeat-like_dom_sf"/>
</dbReference>
<dbReference type="EMBL" id="PSQE01000007">
    <property type="protein sequence ID" value="RHN44213.1"/>
    <property type="molecule type" value="Genomic_DNA"/>
</dbReference>
<dbReference type="Gene3D" id="2.130.10.10">
    <property type="entry name" value="YVTN repeat-like/Quinoprotein amine dehydrogenase"/>
    <property type="match status" value="1"/>
</dbReference>
<evidence type="ECO:0000256" key="2">
    <source>
        <dbReference type="ARBA" id="ARBA00008156"/>
    </source>
</evidence>
<organism evidence="5 6">
    <name type="scientific">Medicago truncatula</name>
    <name type="common">Barrel medic</name>
    <name type="synonym">Medicago tribuloides</name>
    <dbReference type="NCBI Taxonomy" id="3880"/>
    <lineage>
        <taxon>Eukaryota</taxon>
        <taxon>Viridiplantae</taxon>
        <taxon>Streptophyta</taxon>
        <taxon>Embryophyta</taxon>
        <taxon>Tracheophyta</taxon>
        <taxon>Spermatophyta</taxon>
        <taxon>Magnoliopsida</taxon>
        <taxon>eudicotyledons</taxon>
        <taxon>Gunneridae</taxon>
        <taxon>Pentapetalae</taxon>
        <taxon>rosids</taxon>
        <taxon>fabids</taxon>
        <taxon>Fabales</taxon>
        <taxon>Fabaceae</taxon>
        <taxon>Papilionoideae</taxon>
        <taxon>50 kb inversion clade</taxon>
        <taxon>NPAAA clade</taxon>
        <taxon>Hologalegina</taxon>
        <taxon>IRL clade</taxon>
        <taxon>Trifolieae</taxon>
        <taxon>Medicago</taxon>
    </lineage>
</organism>